<dbReference type="Proteomes" id="UP000034681">
    <property type="component" value="Unassembled WGS sequence"/>
</dbReference>
<proteinExistence type="predicted"/>
<reference evidence="1" key="1">
    <citation type="submission" date="2012-04" db="EMBL/GenBank/DDBJ databases">
        <authorList>
            <person name="Borisov I.G."/>
            <person name="Ivanikova N.V."/>
            <person name="Pinevich A.V."/>
        </authorList>
    </citation>
    <scope>NUCLEOTIDE SEQUENCE</scope>
    <source>
        <strain evidence="1">CALU 1027</strain>
    </source>
</reference>
<sequence>MGIHSSFTPQKLIAIRSELSLRIAVNQGHLGQDTAIDGGERSLGDRKLQILPHPRPMKPQHQRSIGLDLNRSGTAETDHNDLLGVCAPLPR</sequence>
<gene>
    <name evidence="1" type="ORF">PROH_10070</name>
</gene>
<keyword evidence="2" id="KW-1185">Reference proteome</keyword>
<accession>A0A0M2Q0B3</accession>
<protein>
    <submittedName>
        <fullName evidence="1">Uncharacterized protein</fullName>
    </submittedName>
</protein>
<dbReference type="AlphaFoldDB" id="A0A0M2Q0B3"/>
<dbReference type="EMBL" id="AJTX02000004">
    <property type="protein sequence ID" value="KKJ00082.1"/>
    <property type="molecule type" value="Genomic_DNA"/>
</dbReference>
<comment type="caution">
    <text evidence="1">The sequence shown here is derived from an EMBL/GenBank/DDBJ whole genome shotgun (WGS) entry which is preliminary data.</text>
</comment>
<organism evidence="1 2">
    <name type="scientific">Prochlorothrix hollandica PCC 9006 = CALU 1027</name>
    <dbReference type="NCBI Taxonomy" id="317619"/>
    <lineage>
        <taxon>Bacteria</taxon>
        <taxon>Bacillati</taxon>
        <taxon>Cyanobacteriota</taxon>
        <taxon>Cyanophyceae</taxon>
        <taxon>Prochlorotrichales</taxon>
        <taxon>Prochlorotrichaceae</taxon>
        <taxon>Prochlorothrix</taxon>
    </lineage>
</organism>
<evidence type="ECO:0000313" key="2">
    <source>
        <dbReference type="Proteomes" id="UP000034681"/>
    </source>
</evidence>
<evidence type="ECO:0000313" key="1">
    <source>
        <dbReference type="EMBL" id="KKJ00082.1"/>
    </source>
</evidence>
<name>A0A0M2Q0B3_PROHO</name>